<accession>A0A0B8N0G2</accession>
<dbReference type="InterPro" id="IPR008139">
    <property type="entry name" value="SaposinB_dom"/>
</dbReference>
<sequence length="100" mass="10583">MHIPSFFVLLGLTQTILVAADSSAWECEICEDAVDLGLAALKDNRTEAVVSEQVNSACSKVASNATSECEKIVGTILAKGLELIEDNVQPSAVCSYLGYC</sequence>
<evidence type="ECO:0000313" key="5">
    <source>
        <dbReference type="Proteomes" id="UP000053095"/>
    </source>
</evidence>
<evidence type="ECO:0000256" key="1">
    <source>
        <dbReference type="ARBA" id="ARBA00023157"/>
    </source>
</evidence>
<dbReference type="EMBL" id="DF933807">
    <property type="protein sequence ID" value="GAM33554.1"/>
    <property type="molecule type" value="Genomic_DNA"/>
</dbReference>
<evidence type="ECO:0000256" key="2">
    <source>
        <dbReference type="SAM" id="SignalP"/>
    </source>
</evidence>
<gene>
    <name evidence="4" type="ORF">TCE0_011r00531</name>
</gene>
<dbReference type="SUPFAM" id="SSF47862">
    <property type="entry name" value="Saposin"/>
    <property type="match status" value="1"/>
</dbReference>
<dbReference type="Proteomes" id="UP000053095">
    <property type="component" value="Unassembled WGS sequence"/>
</dbReference>
<dbReference type="GO" id="GO:0006629">
    <property type="term" value="P:lipid metabolic process"/>
    <property type="evidence" value="ECO:0007669"/>
    <property type="project" value="InterPro"/>
</dbReference>
<dbReference type="InterPro" id="IPR051428">
    <property type="entry name" value="Sphingo_Act-Surfact_Prot"/>
</dbReference>
<organism evidence="4 5">
    <name type="scientific">Talaromyces pinophilus</name>
    <name type="common">Penicillium pinophilum</name>
    <dbReference type="NCBI Taxonomy" id="128442"/>
    <lineage>
        <taxon>Eukaryota</taxon>
        <taxon>Fungi</taxon>
        <taxon>Dikarya</taxon>
        <taxon>Ascomycota</taxon>
        <taxon>Pezizomycotina</taxon>
        <taxon>Eurotiomycetes</taxon>
        <taxon>Eurotiomycetidae</taxon>
        <taxon>Eurotiales</taxon>
        <taxon>Trichocomaceae</taxon>
        <taxon>Talaromyces</taxon>
        <taxon>Talaromyces sect. Talaromyces</taxon>
    </lineage>
</organism>
<dbReference type="PROSITE" id="PS50015">
    <property type="entry name" value="SAP_B"/>
    <property type="match status" value="1"/>
</dbReference>
<name>A0A0B8N0G2_TALPI</name>
<dbReference type="SMART" id="SM00741">
    <property type="entry name" value="SapB"/>
    <property type="match status" value="1"/>
</dbReference>
<feature type="signal peptide" evidence="2">
    <location>
        <begin position="1"/>
        <end position="20"/>
    </location>
</feature>
<feature type="chain" id="PRO_5002135909" description="Saposin B-type domain-containing protein" evidence="2">
    <location>
        <begin position="21"/>
        <end position="100"/>
    </location>
</feature>
<feature type="domain" description="Saposin B-type" evidence="3">
    <location>
        <begin position="23"/>
        <end position="100"/>
    </location>
</feature>
<evidence type="ECO:0000313" key="4">
    <source>
        <dbReference type="EMBL" id="GAM33554.1"/>
    </source>
</evidence>
<dbReference type="Gene3D" id="1.10.225.10">
    <property type="entry name" value="Saposin-like"/>
    <property type="match status" value="1"/>
</dbReference>
<keyword evidence="5" id="KW-1185">Reference proteome</keyword>
<keyword evidence="1" id="KW-1015">Disulfide bond</keyword>
<keyword evidence="2" id="KW-0732">Signal</keyword>
<dbReference type="Pfam" id="PF05184">
    <property type="entry name" value="SapB_1"/>
    <property type="match status" value="1"/>
</dbReference>
<dbReference type="InterPro" id="IPR011001">
    <property type="entry name" value="Saposin-like"/>
</dbReference>
<reference evidence="5" key="1">
    <citation type="journal article" date="2015" name="Genome Announc.">
        <title>Draft genome sequence of Talaromyces cellulolyticus strain Y-94, a source of lignocellulosic biomass-degrading enzymes.</title>
        <authorList>
            <person name="Fujii T."/>
            <person name="Koike H."/>
            <person name="Sawayama S."/>
            <person name="Yano S."/>
            <person name="Inoue H."/>
        </authorList>
    </citation>
    <scope>NUCLEOTIDE SEQUENCE [LARGE SCALE GENOMIC DNA]</scope>
    <source>
        <strain evidence="5">Y-94</strain>
    </source>
</reference>
<evidence type="ECO:0000259" key="3">
    <source>
        <dbReference type="PROSITE" id="PS50015"/>
    </source>
</evidence>
<dbReference type="InterPro" id="IPR007856">
    <property type="entry name" value="SapB_1"/>
</dbReference>
<dbReference type="PANTHER" id="PTHR11480">
    <property type="entry name" value="SAPOSIN-RELATED"/>
    <property type="match status" value="1"/>
</dbReference>
<dbReference type="AlphaFoldDB" id="A0A0B8N0G2"/>
<protein>
    <recommendedName>
        <fullName evidence="3">Saposin B-type domain-containing protein</fullName>
    </recommendedName>
</protein>
<proteinExistence type="predicted"/>